<dbReference type="OrthoDB" id="5137249at2"/>
<dbReference type="Pfam" id="PF02687">
    <property type="entry name" value="FtsX"/>
    <property type="match status" value="2"/>
</dbReference>
<evidence type="ECO:0000313" key="11">
    <source>
        <dbReference type="Proteomes" id="UP000051820"/>
    </source>
</evidence>
<evidence type="ECO:0000256" key="7">
    <source>
        <dbReference type="SAM" id="Phobius"/>
    </source>
</evidence>
<proteinExistence type="predicted"/>
<dbReference type="AlphaFoldDB" id="A0A0R1W8X3"/>
<feature type="transmembrane region" description="Helical" evidence="7">
    <location>
        <begin position="16"/>
        <end position="36"/>
    </location>
</feature>
<feature type="transmembrane region" description="Helical" evidence="7">
    <location>
        <begin position="498"/>
        <end position="518"/>
    </location>
</feature>
<feature type="transmembrane region" description="Helical" evidence="7">
    <location>
        <begin position="815"/>
        <end position="839"/>
    </location>
</feature>
<feature type="transmembrane region" description="Helical" evidence="7">
    <location>
        <begin position="378"/>
        <end position="401"/>
    </location>
</feature>
<keyword evidence="6" id="KW-0175">Coiled coil</keyword>
<keyword evidence="5 7" id="KW-0472">Membrane</keyword>
<keyword evidence="2" id="KW-1003">Cell membrane</keyword>
<dbReference type="InterPro" id="IPR025857">
    <property type="entry name" value="MacB_PCD"/>
</dbReference>
<dbReference type="PANTHER" id="PTHR30287:SF1">
    <property type="entry name" value="INNER MEMBRANE PROTEIN"/>
    <property type="match status" value="1"/>
</dbReference>
<evidence type="ECO:0000259" key="8">
    <source>
        <dbReference type="Pfam" id="PF02687"/>
    </source>
</evidence>
<dbReference type="RefSeq" id="WP_010621174.1">
    <property type="nucleotide sequence ID" value="NZ_AZGF01000012.1"/>
</dbReference>
<evidence type="ECO:0000256" key="6">
    <source>
        <dbReference type="SAM" id="Coils"/>
    </source>
</evidence>
<evidence type="ECO:0000259" key="9">
    <source>
        <dbReference type="Pfam" id="PF12704"/>
    </source>
</evidence>
<feature type="domain" description="ABC3 transporter permease C-terminal" evidence="8">
    <location>
        <begin position="332"/>
        <end position="447"/>
    </location>
</feature>
<feature type="transmembrane region" description="Helical" evidence="7">
    <location>
        <begin position="421"/>
        <end position="445"/>
    </location>
</feature>
<sequence length="857" mass="94848">MKPLTKNLWRGIRGSMGRFIAIILIIMLGVLTYVGVKATGPALKDSVNQTVTNLHLSDVQIMSTTGFTKQDVKTAEKVAGAKAEAVKFKYVTGGKDSYAIALYGYQHNLTENKLSLRSGHLPKNNHQIVLDYRAHSKYSYKLGQKIKFDKSAELKHRTYTVVGFVDSPSYVDNTERGSANVGDGSVKFFAEVPASQMNLSAATLLNVRFSKLQSRDTYSHSYKEAVSAKVKSLKKVFKTRGAERSKTLYNKNAGELTASQDKLTAAKNQLMAMGMTSKQATAQLKSEQSQLDTAKAKIKKATKTTYTWQTRSDLPGFTALGQSADRIAAIANVFPVFFFLVAALITFTTITRMVEEARAQIGTFKALGYSKMAIARNYLSYAFIAGMIGTIIGAFVGNISLPRLVLSLYQNCIPLIAVDKFQWSLFVISIIIALITTVGAAAIVVRSELKEKPSELMRPRSPKSAKRILMERIKPLWRRMNFNQKVSYRNLFRYKSRMFMTILGIAGGTALILTGFGIQNSIGASGSRQYSEIAKYQAVVRLNGSNSSQAVKVLKQDKQYKSQTAIDANVGNVSAHGHKVDDINIYAPSSKNQLKNFVKLISTDNGKNLSLKKSGVVLSEKMASQLKVKVGDTIRVKTTDNHTGTAKVTGITENFVGHYMYLSQSAYQKMFGTRAKTNTLLVRLSHQNQHQREKLANQLMKHGDTMGTSYTVDQQQTITTMSSSLSTVVLIFILLSGVLSFVVLYNLTNINVSERIRELSTIKVLGFYDKEVTMYIVRENIMLTVIGIIVGYGVGNALTAYILRQAATDQIIFPLTIHWVGYVVATALMVLFTVIVMLVTHRRLKHVDMVEALKSNE</sequence>
<dbReference type="PATRIC" id="fig|1423807.3.peg.383"/>
<accession>A0A0R1W8X3</accession>
<protein>
    <submittedName>
        <fullName evidence="10">Antimicrobial peptide ABC transporter permease</fullName>
    </submittedName>
</protein>
<feature type="coiled-coil region" evidence="6">
    <location>
        <begin position="277"/>
        <end position="304"/>
    </location>
</feature>
<evidence type="ECO:0000256" key="2">
    <source>
        <dbReference type="ARBA" id="ARBA00022475"/>
    </source>
</evidence>
<evidence type="ECO:0000256" key="1">
    <source>
        <dbReference type="ARBA" id="ARBA00004651"/>
    </source>
</evidence>
<evidence type="ECO:0000313" key="10">
    <source>
        <dbReference type="EMBL" id="KRM12009.1"/>
    </source>
</evidence>
<keyword evidence="3 7" id="KW-0812">Transmembrane</keyword>
<feature type="transmembrane region" description="Helical" evidence="7">
    <location>
        <begin position="725"/>
        <end position="747"/>
    </location>
</feature>
<evidence type="ECO:0000256" key="5">
    <source>
        <dbReference type="ARBA" id="ARBA00023136"/>
    </source>
</evidence>
<dbReference type="Pfam" id="PF12704">
    <property type="entry name" value="MacB_PCD"/>
    <property type="match status" value="2"/>
</dbReference>
<dbReference type="GO" id="GO:0005886">
    <property type="term" value="C:plasma membrane"/>
    <property type="evidence" value="ECO:0007669"/>
    <property type="project" value="UniProtKB-SubCell"/>
</dbReference>
<dbReference type="PANTHER" id="PTHR30287">
    <property type="entry name" value="MEMBRANE COMPONENT OF PREDICTED ABC SUPERFAMILY METABOLITE UPTAKE TRANSPORTER"/>
    <property type="match status" value="1"/>
</dbReference>
<dbReference type="InterPro" id="IPR038766">
    <property type="entry name" value="Membrane_comp_ABC_pdt"/>
</dbReference>
<evidence type="ECO:0000256" key="3">
    <source>
        <dbReference type="ARBA" id="ARBA00022692"/>
    </source>
</evidence>
<dbReference type="STRING" id="1423807.FD16_GL000378"/>
<name>A0A0R1W8X3_9LACO</name>
<keyword evidence="4 7" id="KW-1133">Transmembrane helix</keyword>
<comment type="subcellular location">
    <subcellularLocation>
        <location evidence="1">Cell membrane</location>
        <topology evidence="1">Multi-pass membrane protein</topology>
    </subcellularLocation>
</comment>
<feature type="domain" description="MacB-like periplasmic core" evidence="9">
    <location>
        <begin position="22"/>
        <end position="177"/>
    </location>
</feature>
<dbReference type="EMBL" id="AZGF01000012">
    <property type="protein sequence ID" value="KRM12009.1"/>
    <property type="molecule type" value="Genomic_DNA"/>
</dbReference>
<organism evidence="10 11">
    <name type="scientific">Paucilactobacillus suebicus DSM 5007 = KCTC 3549</name>
    <dbReference type="NCBI Taxonomy" id="1423807"/>
    <lineage>
        <taxon>Bacteria</taxon>
        <taxon>Bacillati</taxon>
        <taxon>Bacillota</taxon>
        <taxon>Bacilli</taxon>
        <taxon>Lactobacillales</taxon>
        <taxon>Lactobacillaceae</taxon>
        <taxon>Paucilactobacillus</taxon>
    </lineage>
</organism>
<keyword evidence="11" id="KW-1185">Reference proteome</keyword>
<dbReference type="eggNOG" id="COG0577">
    <property type="taxonomic scope" value="Bacteria"/>
</dbReference>
<gene>
    <name evidence="10" type="ORF">FD16_GL000378</name>
</gene>
<dbReference type="Proteomes" id="UP000051820">
    <property type="component" value="Unassembled WGS sequence"/>
</dbReference>
<feature type="domain" description="ABC3 transporter permease C-terminal" evidence="8">
    <location>
        <begin position="731"/>
        <end position="846"/>
    </location>
</feature>
<reference evidence="10 11" key="1">
    <citation type="journal article" date="2015" name="Genome Announc.">
        <title>Expanding the biotechnology potential of lactobacilli through comparative genomics of 213 strains and associated genera.</title>
        <authorList>
            <person name="Sun Z."/>
            <person name="Harris H.M."/>
            <person name="McCann A."/>
            <person name="Guo C."/>
            <person name="Argimon S."/>
            <person name="Zhang W."/>
            <person name="Yang X."/>
            <person name="Jeffery I.B."/>
            <person name="Cooney J.C."/>
            <person name="Kagawa T.F."/>
            <person name="Liu W."/>
            <person name="Song Y."/>
            <person name="Salvetti E."/>
            <person name="Wrobel A."/>
            <person name="Rasinkangas P."/>
            <person name="Parkhill J."/>
            <person name="Rea M.C."/>
            <person name="O'Sullivan O."/>
            <person name="Ritari J."/>
            <person name="Douillard F.P."/>
            <person name="Paul Ross R."/>
            <person name="Yang R."/>
            <person name="Briner A.E."/>
            <person name="Felis G.E."/>
            <person name="de Vos W.M."/>
            <person name="Barrangou R."/>
            <person name="Klaenhammer T.R."/>
            <person name="Caufield P.W."/>
            <person name="Cui Y."/>
            <person name="Zhang H."/>
            <person name="O'Toole P.W."/>
        </authorList>
    </citation>
    <scope>NUCLEOTIDE SEQUENCE [LARGE SCALE GENOMIC DNA]</scope>
    <source>
        <strain evidence="10 11">DSM 5007</strain>
    </source>
</reference>
<dbReference type="InterPro" id="IPR003838">
    <property type="entry name" value="ABC3_permease_C"/>
</dbReference>
<feature type="transmembrane region" description="Helical" evidence="7">
    <location>
        <begin position="327"/>
        <end position="350"/>
    </location>
</feature>
<feature type="domain" description="MacB-like periplasmic core" evidence="9">
    <location>
        <begin position="499"/>
        <end position="687"/>
    </location>
</feature>
<feature type="transmembrane region" description="Helical" evidence="7">
    <location>
        <begin position="781"/>
        <end position="803"/>
    </location>
</feature>
<comment type="caution">
    <text evidence="10">The sequence shown here is derived from an EMBL/GenBank/DDBJ whole genome shotgun (WGS) entry which is preliminary data.</text>
</comment>
<evidence type="ECO:0000256" key="4">
    <source>
        <dbReference type="ARBA" id="ARBA00022989"/>
    </source>
</evidence>